<dbReference type="EMBL" id="RPDH01000001">
    <property type="protein sequence ID" value="RPE12716.1"/>
    <property type="molecule type" value="Genomic_DNA"/>
</dbReference>
<dbReference type="InterPro" id="IPR037066">
    <property type="entry name" value="Plug_dom_sf"/>
</dbReference>
<dbReference type="Pfam" id="PF13715">
    <property type="entry name" value="CarbopepD_reg_2"/>
    <property type="match status" value="1"/>
</dbReference>
<dbReference type="Pfam" id="PF07715">
    <property type="entry name" value="Plug"/>
    <property type="match status" value="1"/>
</dbReference>
<keyword evidence="11" id="KW-1185">Reference proteome</keyword>
<dbReference type="Gene3D" id="2.170.130.10">
    <property type="entry name" value="TonB-dependent receptor, plug domain"/>
    <property type="match status" value="1"/>
</dbReference>
<organism evidence="10 11">
    <name type="scientific">Chitinophaga lutea</name>
    <dbReference type="NCBI Taxonomy" id="2488634"/>
    <lineage>
        <taxon>Bacteria</taxon>
        <taxon>Pseudomonadati</taxon>
        <taxon>Bacteroidota</taxon>
        <taxon>Chitinophagia</taxon>
        <taxon>Chitinophagales</taxon>
        <taxon>Chitinophagaceae</taxon>
        <taxon>Chitinophaga</taxon>
    </lineage>
</organism>
<keyword evidence="8" id="KW-0732">Signal</keyword>
<gene>
    <name evidence="10" type="ORF">EGT74_04000</name>
</gene>
<dbReference type="InterPro" id="IPR039426">
    <property type="entry name" value="TonB-dep_rcpt-like"/>
</dbReference>
<evidence type="ECO:0000313" key="11">
    <source>
        <dbReference type="Proteomes" id="UP000278351"/>
    </source>
</evidence>
<name>A0A3N4PXS3_9BACT</name>
<evidence type="ECO:0000256" key="3">
    <source>
        <dbReference type="ARBA" id="ARBA00022452"/>
    </source>
</evidence>
<dbReference type="InterPro" id="IPR036942">
    <property type="entry name" value="Beta-barrel_TonB_sf"/>
</dbReference>
<dbReference type="RefSeq" id="WP_123845230.1">
    <property type="nucleotide sequence ID" value="NZ_RPDH01000001.1"/>
</dbReference>
<dbReference type="Gene3D" id="2.40.170.20">
    <property type="entry name" value="TonB-dependent receptor, beta-barrel domain"/>
    <property type="match status" value="1"/>
</dbReference>
<dbReference type="Proteomes" id="UP000278351">
    <property type="component" value="Unassembled WGS sequence"/>
</dbReference>
<keyword evidence="5 7" id="KW-0472">Membrane</keyword>
<keyword evidence="4 7" id="KW-0812">Transmembrane</keyword>
<feature type="domain" description="TonB-dependent receptor plug" evidence="9">
    <location>
        <begin position="114"/>
        <end position="221"/>
    </location>
</feature>
<keyword evidence="6 7" id="KW-0998">Cell outer membrane</keyword>
<keyword evidence="3 7" id="KW-1134">Transmembrane beta strand</keyword>
<dbReference type="PROSITE" id="PS52016">
    <property type="entry name" value="TONB_DEPENDENT_REC_3"/>
    <property type="match status" value="1"/>
</dbReference>
<sequence length="1016" mass="114681">MIRKFTLCYLLLLCSIVALARQSGKITGRVVDSNGGILEGVSIQVKGTTRGAYTNVKGEFEIAAEGEVTLMVTFLGYNTQEVKARPGNQVQLRLVPKNQDIDEVVVIGFGKQKKATTTGAINYVKAEELKDMPTASVTNALAGRLPGLISQQRTGLPGSDAALLYVRGFGTFNTAGQEPLVLVDGVERRFNDVDFNEVETISILKDASATAVFGVRGANGVILITTKRGVAGKPRVSMTVDNTLQFVTNLPQYLQSYDYATLYNEAYLNDGGDPNFMPFSQEALQKYKDHSDPYFYPDVNWHKEILKDYARQTQANVSISGGTSRARYFVAATYLDQDGLLKYGNYNEYNTNSTFKRYNFRSNVDLDVSPTLTVSMSLSGKHSRQTWPGNGHFFTDNPLGLIFWNMGRWAPTTAPVYNPNGSLGAFIEDNNIVGDVSRTGYSDNFRTDVEANIDVRHKMDYAIKGLSFRGKIVFDTYFYYTERRLKQYETFYYLRDPATGEPIYRATSKVETPIAFTSTGVNADKHVYGEAALDYSRTFDGKHAVTGLALFYADRLREAAAYPFSKLGWVGRVTYGYKSKYFGEFNMGYNGTENFAKGKRMGFFPSYSLAWILTEEPWMRPLSNWLGYTKIRFSRGKVGNSLIGNRRYLYLPDTWGNPGSAWNYRFGTSGTAVASAFELNLGNPDVTWETAWKNNLGLEFNLFNGITLNVDLFSEKRDNILLSRQDIPSLIGQTSLPPVNMGVMENKGYEIELKYDYKASKDLTFNIGGNYNFARNKILAMTEPQKPYPWMARTGKRYGERFGYIVEGFFNSQREVDEWHDQTTFGTVQPGDLKYRDMNGDSIINQFDIAPVGHPDVPEITYAISGGVKFKNWELQVQFQGVDNTTTFVNQLGGWDFYNSAKVQKHHLGRWTPETAATATYPRLTTSSTTAKNNYQPSSFWARDASFIRFKNLTIAYSLPKAWLQRLKMQRVRIYVNAANLYTWSKFDWFDPEIRSAAANLYPQMKNYNLGLNIIF</sequence>
<dbReference type="Gene3D" id="2.60.40.1120">
    <property type="entry name" value="Carboxypeptidase-like, regulatory domain"/>
    <property type="match status" value="1"/>
</dbReference>
<dbReference type="OrthoDB" id="9768177at2"/>
<keyword evidence="10" id="KW-0675">Receptor</keyword>
<evidence type="ECO:0000256" key="5">
    <source>
        <dbReference type="ARBA" id="ARBA00023136"/>
    </source>
</evidence>
<dbReference type="SUPFAM" id="SSF49464">
    <property type="entry name" value="Carboxypeptidase regulatory domain-like"/>
    <property type="match status" value="1"/>
</dbReference>
<reference evidence="10 11" key="1">
    <citation type="submission" date="2018-11" db="EMBL/GenBank/DDBJ databases">
        <title>Chitinophaga lutea sp.nov., isolate from arsenic contaminated soil.</title>
        <authorList>
            <person name="Zong Y."/>
        </authorList>
    </citation>
    <scope>NUCLEOTIDE SEQUENCE [LARGE SCALE GENOMIC DNA]</scope>
    <source>
        <strain evidence="10 11">ZY74</strain>
    </source>
</reference>
<comment type="subcellular location">
    <subcellularLocation>
        <location evidence="1 7">Cell outer membrane</location>
        <topology evidence="1 7">Multi-pass membrane protein</topology>
    </subcellularLocation>
</comment>
<evidence type="ECO:0000313" key="10">
    <source>
        <dbReference type="EMBL" id="RPE12716.1"/>
    </source>
</evidence>
<dbReference type="InterPro" id="IPR012910">
    <property type="entry name" value="Plug_dom"/>
</dbReference>
<feature type="chain" id="PRO_5018255977" evidence="8">
    <location>
        <begin position="21"/>
        <end position="1016"/>
    </location>
</feature>
<comment type="similarity">
    <text evidence="7">Belongs to the TonB-dependent receptor family.</text>
</comment>
<dbReference type="InterPro" id="IPR008969">
    <property type="entry name" value="CarboxyPept-like_regulatory"/>
</dbReference>
<dbReference type="AlphaFoldDB" id="A0A3N4PXS3"/>
<dbReference type="FunFam" id="2.170.130.10:FF:000003">
    <property type="entry name" value="SusC/RagA family TonB-linked outer membrane protein"/>
    <property type="match status" value="1"/>
</dbReference>
<feature type="signal peptide" evidence="8">
    <location>
        <begin position="1"/>
        <end position="20"/>
    </location>
</feature>
<keyword evidence="2 7" id="KW-0813">Transport</keyword>
<evidence type="ECO:0000256" key="4">
    <source>
        <dbReference type="ARBA" id="ARBA00022692"/>
    </source>
</evidence>
<evidence type="ECO:0000256" key="2">
    <source>
        <dbReference type="ARBA" id="ARBA00022448"/>
    </source>
</evidence>
<protein>
    <submittedName>
        <fullName evidence="10">TonB-dependent receptor</fullName>
    </submittedName>
</protein>
<evidence type="ECO:0000256" key="7">
    <source>
        <dbReference type="PROSITE-ProRule" id="PRU01360"/>
    </source>
</evidence>
<dbReference type="GO" id="GO:0009279">
    <property type="term" value="C:cell outer membrane"/>
    <property type="evidence" value="ECO:0007669"/>
    <property type="project" value="UniProtKB-SubCell"/>
</dbReference>
<dbReference type="InterPro" id="IPR023997">
    <property type="entry name" value="TonB-dep_OMP_SusC/RagA_CS"/>
</dbReference>
<accession>A0A3N4PXS3</accession>
<evidence type="ECO:0000256" key="6">
    <source>
        <dbReference type="ARBA" id="ARBA00023237"/>
    </source>
</evidence>
<dbReference type="SUPFAM" id="SSF56935">
    <property type="entry name" value="Porins"/>
    <property type="match status" value="1"/>
</dbReference>
<evidence type="ECO:0000256" key="1">
    <source>
        <dbReference type="ARBA" id="ARBA00004571"/>
    </source>
</evidence>
<proteinExistence type="inferred from homology"/>
<comment type="caution">
    <text evidence="10">The sequence shown here is derived from an EMBL/GenBank/DDBJ whole genome shotgun (WGS) entry which is preliminary data.</text>
</comment>
<dbReference type="NCBIfam" id="TIGR04056">
    <property type="entry name" value="OMP_RagA_SusC"/>
    <property type="match status" value="1"/>
</dbReference>
<dbReference type="InterPro" id="IPR023996">
    <property type="entry name" value="TonB-dep_OMP_SusC/RagA"/>
</dbReference>
<evidence type="ECO:0000259" key="9">
    <source>
        <dbReference type="Pfam" id="PF07715"/>
    </source>
</evidence>
<dbReference type="NCBIfam" id="TIGR04057">
    <property type="entry name" value="SusC_RagA_signa"/>
    <property type="match status" value="1"/>
</dbReference>
<evidence type="ECO:0000256" key="8">
    <source>
        <dbReference type="SAM" id="SignalP"/>
    </source>
</evidence>